<dbReference type="AlphaFoldDB" id="A0A2U3L4H9"/>
<keyword evidence="4 10" id="KW-0963">Cytoplasm</keyword>
<dbReference type="GO" id="GO:0046872">
    <property type="term" value="F:metal ion binding"/>
    <property type="evidence" value="ECO:0007669"/>
    <property type="project" value="UniProtKB-KW"/>
</dbReference>
<sequence length="400" mass="42391">MITGSRFVAVANRGTLSPNHSRQAINGEPTELRFIRTRTHPNLDSSMSDIRCIGIATGGGDAPGLNAVIRAATKAAILKHNWKVIGIPDGFDGLIWPEKSFKLTLDRVSGILPRGGTILGTTNRGNPFNYKTEENGQEVVRDISDQVIANARQLGIDAIITIGGDGSQKIGYELCQKGVKIVGVPKTIDNDLSATEVTFGFDTALHTVTDAIDKIHTTAASHHRVMVVEVMGRDCGWIALEGGIAGGAHIILIPEIPFTIQKVCDFIAQREKEGKRFTIVVVAEGIKLPPELKQIAHGGAVGQLVGEAISLISHKEVRVSVLGHIQRGGSPSPYDRVLATRFGVAAVDLIAEGGFGKMVALRAGSIVAVDVARAIGHLKAVQPDGELVRTARAVGIGFGN</sequence>
<dbReference type="EMBL" id="OMOD01000164">
    <property type="protein sequence ID" value="SPF46760.1"/>
    <property type="molecule type" value="Genomic_DNA"/>
</dbReference>
<feature type="binding site" description="in other chain" evidence="10">
    <location>
        <begin position="324"/>
        <end position="327"/>
    </location>
    <ligand>
        <name>substrate</name>
        <note>ligand shared between dimeric partners</note>
    </ligand>
</feature>
<dbReference type="PROSITE" id="PS00433">
    <property type="entry name" value="PHOSPHOFRUCTOKINASE"/>
    <property type="match status" value="1"/>
</dbReference>
<dbReference type="InterPro" id="IPR012829">
    <property type="entry name" value="Phosphofructokinase_III"/>
</dbReference>
<dbReference type="Gene3D" id="3.40.50.450">
    <property type="match status" value="1"/>
</dbReference>
<feature type="binding site" description="in other chain" evidence="10">
    <location>
        <position position="284"/>
    </location>
    <ligand>
        <name>substrate</name>
        <note>ligand shared between dimeric partners</note>
    </ligand>
</feature>
<evidence type="ECO:0000256" key="8">
    <source>
        <dbReference type="ARBA" id="ARBA00022842"/>
    </source>
</evidence>
<name>A0A2U3L4H9_9BACT</name>
<gene>
    <name evidence="10 12" type="primary">pfkA</name>
    <name evidence="12" type="ORF">SBA1_680014</name>
</gene>
<dbReference type="InterPro" id="IPR022953">
    <property type="entry name" value="ATP_PFK"/>
</dbReference>
<evidence type="ECO:0000256" key="6">
    <source>
        <dbReference type="ARBA" id="ARBA00022723"/>
    </source>
</evidence>
<reference evidence="13" key="1">
    <citation type="submission" date="2018-02" db="EMBL/GenBank/DDBJ databases">
        <authorList>
            <person name="Hausmann B."/>
        </authorList>
    </citation>
    <scope>NUCLEOTIDE SEQUENCE [LARGE SCALE GENOMIC DNA]</scope>
    <source>
        <strain evidence="13">Peat soil MAG SbA1</strain>
    </source>
</reference>
<dbReference type="GO" id="GO:0006002">
    <property type="term" value="P:fructose 6-phosphate metabolic process"/>
    <property type="evidence" value="ECO:0007669"/>
    <property type="project" value="InterPro"/>
</dbReference>
<feature type="binding site" evidence="10">
    <location>
        <position position="318"/>
    </location>
    <ligand>
        <name>substrate</name>
        <note>ligand shared between dimeric partners</note>
    </ligand>
</feature>
<dbReference type="UniPathway" id="UPA00109">
    <property type="reaction ID" value="UER00182"/>
</dbReference>
<dbReference type="GO" id="GO:0070095">
    <property type="term" value="F:fructose-6-phosphate binding"/>
    <property type="evidence" value="ECO:0007669"/>
    <property type="project" value="TreeGrafter"/>
</dbReference>
<evidence type="ECO:0000256" key="7">
    <source>
        <dbReference type="ARBA" id="ARBA00022777"/>
    </source>
</evidence>
<feature type="domain" description="Phosphofructokinase" evidence="11">
    <location>
        <begin position="53"/>
        <end position="350"/>
    </location>
</feature>
<evidence type="ECO:0000313" key="13">
    <source>
        <dbReference type="Proteomes" id="UP000238701"/>
    </source>
</evidence>
<dbReference type="GO" id="GO:0048029">
    <property type="term" value="F:monosaccharide binding"/>
    <property type="evidence" value="ECO:0007669"/>
    <property type="project" value="TreeGrafter"/>
</dbReference>
<evidence type="ECO:0000256" key="3">
    <source>
        <dbReference type="ARBA" id="ARBA00004679"/>
    </source>
</evidence>
<comment type="subunit">
    <text evidence="10">Homodimer or homotetramer.</text>
</comment>
<dbReference type="PANTHER" id="PTHR13697:SF52">
    <property type="entry name" value="ATP-DEPENDENT 6-PHOSPHOFRUCTOKINASE 3"/>
    <property type="match status" value="1"/>
</dbReference>
<evidence type="ECO:0000256" key="4">
    <source>
        <dbReference type="ARBA" id="ARBA00022490"/>
    </source>
</evidence>
<dbReference type="HAMAP" id="MF_01976">
    <property type="entry name" value="Phosphofructokinase_III"/>
    <property type="match status" value="1"/>
</dbReference>
<dbReference type="GO" id="GO:0047334">
    <property type="term" value="F:diphosphate-fructose-6-phosphate 1-phosphotransferase activity"/>
    <property type="evidence" value="ECO:0007669"/>
    <property type="project" value="InterPro"/>
</dbReference>
<evidence type="ECO:0000259" key="11">
    <source>
        <dbReference type="Pfam" id="PF00365"/>
    </source>
</evidence>
<feature type="binding site" evidence="10">
    <location>
        <begin position="124"/>
        <end position="125"/>
    </location>
    <ligand>
        <name>ATP</name>
        <dbReference type="ChEBI" id="CHEBI:30616"/>
    </ligand>
</feature>
<evidence type="ECO:0000256" key="1">
    <source>
        <dbReference type="ARBA" id="ARBA00001946"/>
    </source>
</evidence>
<keyword evidence="6 10" id="KW-0479">Metal-binding</keyword>
<comment type="similarity">
    <text evidence="10">Belongs to the phosphofructokinase type A (PFKA) family. Mixed-substrate PFK group III subfamily.</text>
</comment>
<organism evidence="12 13">
    <name type="scientific">Candidatus Sulfotelmatobacter kueseliae</name>
    <dbReference type="NCBI Taxonomy" id="2042962"/>
    <lineage>
        <taxon>Bacteria</taxon>
        <taxon>Pseudomonadati</taxon>
        <taxon>Acidobacteriota</taxon>
        <taxon>Terriglobia</taxon>
        <taxon>Terriglobales</taxon>
        <taxon>Candidatus Korobacteraceae</taxon>
        <taxon>Candidatus Sulfotelmatobacter</taxon>
    </lineage>
</organism>
<keyword evidence="10" id="KW-0547">Nucleotide-binding</keyword>
<feature type="binding site" evidence="10">
    <location>
        <position position="165"/>
    </location>
    <ligand>
        <name>Mg(2+)</name>
        <dbReference type="ChEBI" id="CHEBI:18420"/>
        <note>catalytic</note>
    </ligand>
</feature>
<dbReference type="GO" id="GO:0016208">
    <property type="term" value="F:AMP binding"/>
    <property type="evidence" value="ECO:0007669"/>
    <property type="project" value="TreeGrafter"/>
</dbReference>
<dbReference type="NCBIfam" id="NF002872">
    <property type="entry name" value="PRK03202.1"/>
    <property type="match status" value="1"/>
</dbReference>
<dbReference type="GO" id="GO:0005524">
    <property type="term" value="F:ATP binding"/>
    <property type="evidence" value="ECO:0007669"/>
    <property type="project" value="UniProtKB-KW"/>
</dbReference>
<evidence type="ECO:0000256" key="5">
    <source>
        <dbReference type="ARBA" id="ARBA00022679"/>
    </source>
</evidence>
<dbReference type="FunFam" id="3.40.50.460:FF:000002">
    <property type="entry name" value="ATP-dependent 6-phosphofructokinase"/>
    <property type="match status" value="1"/>
</dbReference>
<evidence type="ECO:0000256" key="2">
    <source>
        <dbReference type="ARBA" id="ARBA00004496"/>
    </source>
</evidence>
<comment type="subcellular location">
    <subcellularLocation>
        <location evidence="2 10">Cytoplasm</location>
    </subcellularLocation>
</comment>
<comment type="pathway">
    <text evidence="3 10">Carbohydrate degradation; glycolysis; D-glyceraldehyde 3-phosphate and glycerone phosphate from D-glucose: step 3/4.</text>
</comment>
<comment type="caution">
    <text evidence="10">Lacks conserved residue(s) required for the propagation of feature annotation.</text>
</comment>
<dbReference type="GO" id="GO:0061621">
    <property type="term" value="P:canonical glycolysis"/>
    <property type="evidence" value="ECO:0007669"/>
    <property type="project" value="TreeGrafter"/>
</dbReference>
<dbReference type="PRINTS" id="PR00476">
    <property type="entry name" value="PHFRCTKINASE"/>
</dbReference>
<keyword evidence="5 10" id="KW-0808">Transferase</keyword>
<dbReference type="EC" id="2.7.1.11" evidence="10"/>
<comment type="function">
    <text evidence="10">Catalyzes the phosphorylation of D-fructose 6-phosphate to fructose 1,6-bisphosphate by ATP, the first committing step of glycolysis.</text>
</comment>
<dbReference type="InterPro" id="IPR015912">
    <property type="entry name" value="Phosphofructokinase_CS"/>
</dbReference>
<keyword evidence="8 10" id="KW-0460">Magnesium</keyword>
<feature type="binding site" evidence="10">
    <location>
        <begin position="164"/>
        <end position="167"/>
    </location>
    <ligand>
        <name>ATP</name>
        <dbReference type="ChEBI" id="CHEBI:30616"/>
    </ligand>
</feature>
<keyword evidence="7 10" id="KW-0418">Kinase</keyword>
<accession>A0A2U3L4H9</accession>
<dbReference type="SUPFAM" id="SSF53784">
    <property type="entry name" value="Phosphofructokinase"/>
    <property type="match status" value="1"/>
</dbReference>
<dbReference type="GO" id="GO:0005945">
    <property type="term" value="C:6-phosphofructokinase complex"/>
    <property type="evidence" value="ECO:0007669"/>
    <property type="project" value="TreeGrafter"/>
</dbReference>
<protein>
    <recommendedName>
        <fullName evidence="10">ATP-dependent 6-phosphofructokinase</fullName>
        <shortName evidence="10">ATP-PFK</shortName>
        <shortName evidence="10">Phosphofructokinase</shortName>
        <ecNumber evidence="10">2.7.1.11</ecNumber>
    </recommendedName>
    <alternativeName>
        <fullName evidence="10">Phosphohexokinase</fullName>
    </alternativeName>
</protein>
<comment type="cofactor">
    <cofactor evidence="1 10">
        <name>Mg(2+)</name>
        <dbReference type="ChEBI" id="CHEBI:18420"/>
    </cofactor>
</comment>
<feature type="active site" description="Proton acceptor" evidence="10">
    <location>
        <position position="189"/>
    </location>
</feature>
<dbReference type="Gene3D" id="3.40.50.460">
    <property type="entry name" value="Phosphofructokinase domain"/>
    <property type="match status" value="1"/>
</dbReference>
<feature type="binding site" description="in other chain" evidence="10">
    <location>
        <begin position="187"/>
        <end position="189"/>
    </location>
    <ligand>
        <name>substrate</name>
        <note>ligand shared between dimeric partners</note>
    </ligand>
</feature>
<feature type="binding site" evidence="10">
    <location>
        <position position="60"/>
    </location>
    <ligand>
        <name>ATP</name>
        <dbReference type="ChEBI" id="CHEBI:30616"/>
    </ligand>
</feature>
<dbReference type="InterPro" id="IPR035966">
    <property type="entry name" value="PKF_sf"/>
</dbReference>
<keyword evidence="9 10" id="KW-0324">Glycolysis</keyword>
<dbReference type="Proteomes" id="UP000238701">
    <property type="component" value="Unassembled WGS sequence"/>
</dbReference>
<dbReference type="Pfam" id="PF00365">
    <property type="entry name" value="PFK"/>
    <property type="match status" value="1"/>
</dbReference>
<dbReference type="PANTHER" id="PTHR13697">
    <property type="entry name" value="PHOSPHOFRUCTOKINASE"/>
    <property type="match status" value="1"/>
</dbReference>
<evidence type="ECO:0000256" key="9">
    <source>
        <dbReference type="ARBA" id="ARBA00023152"/>
    </source>
</evidence>
<dbReference type="GO" id="GO:0030388">
    <property type="term" value="P:fructose 1,6-bisphosphate metabolic process"/>
    <property type="evidence" value="ECO:0007669"/>
    <property type="project" value="TreeGrafter"/>
</dbReference>
<dbReference type="InterPro" id="IPR000023">
    <property type="entry name" value="Phosphofructokinase_dom"/>
</dbReference>
<dbReference type="GO" id="GO:0042802">
    <property type="term" value="F:identical protein binding"/>
    <property type="evidence" value="ECO:0007669"/>
    <property type="project" value="TreeGrafter"/>
</dbReference>
<feature type="binding site" evidence="10">
    <location>
        <position position="224"/>
    </location>
    <ligand>
        <name>substrate</name>
        <note>ligand shared between dimeric partners</note>
    </ligand>
</feature>
<evidence type="ECO:0000256" key="10">
    <source>
        <dbReference type="HAMAP-Rule" id="MF_01976"/>
    </source>
</evidence>
<feature type="binding site" description="in other chain" evidence="10">
    <location>
        <begin position="231"/>
        <end position="233"/>
    </location>
    <ligand>
        <name>substrate</name>
        <note>ligand shared between dimeric partners</note>
    </ligand>
</feature>
<feature type="site" description="Important for substrate specificity; cannot use PPi as phosphoryl donor" evidence="10">
    <location>
        <position position="166"/>
    </location>
</feature>
<proteinExistence type="inferred from homology"/>
<evidence type="ECO:0000313" key="12">
    <source>
        <dbReference type="EMBL" id="SPF46760.1"/>
    </source>
</evidence>
<comment type="catalytic activity">
    <reaction evidence="10">
        <text>beta-D-fructose 6-phosphate + ATP = beta-D-fructose 1,6-bisphosphate + ADP + H(+)</text>
        <dbReference type="Rhea" id="RHEA:16109"/>
        <dbReference type="ChEBI" id="CHEBI:15378"/>
        <dbReference type="ChEBI" id="CHEBI:30616"/>
        <dbReference type="ChEBI" id="CHEBI:32966"/>
        <dbReference type="ChEBI" id="CHEBI:57634"/>
        <dbReference type="ChEBI" id="CHEBI:456216"/>
        <dbReference type="EC" id="2.7.1.11"/>
    </reaction>
</comment>
<keyword evidence="10" id="KW-0067">ATP-binding</keyword>
<dbReference type="GO" id="GO:0003872">
    <property type="term" value="F:6-phosphofructokinase activity"/>
    <property type="evidence" value="ECO:0007669"/>
    <property type="project" value="UniProtKB-UniRule"/>
</dbReference>